<dbReference type="Gene3D" id="3.40.640.10">
    <property type="entry name" value="Type I PLP-dependent aspartate aminotransferase-like (Major domain)"/>
    <property type="match status" value="1"/>
</dbReference>
<organism evidence="9 10">
    <name type="scientific">Cinnamomum micranthum f. kanehirae</name>
    <dbReference type="NCBI Taxonomy" id="337451"/>
    <lineage>
        <taxon>Eukaryota</taxon>
        <taxon>Viridiplantae</taxon>
        <taxon>Streptophyta</taxon>
        <taxon>Embryophyta</taxon>
        <taxon>Tracheophyta</taxon>
        <taxon>Spermatophyta</taxon>
        <taxon>Magnoliopsida</taxon>
        <taxon>Magnoliidae</taxon>
        <taxon>Laurales</taxon>
        <taxon>Lauraceae</taxon>
        <taxon>Cinnamomum</taxon>
    </lineage>
</organism>
<dbReference type="InterPro" id="IPR045074">
    <property type="entry name" value="GST_C_Tau"/>
</dbReference>
<dbReference type="STRING" id="337451.A0A3S3N6U4"/>
<dbReference type="PROSITE" id="PS50405">
    <property type="entry name" value="GST_CTER"/>
    <property type="match status" value="1"/>
</dbReference>
<dbReference type="Pfam" id="PF00202">
    <property type="entry name" value="Aminotran_3"/>
    <property type="match status" value="2"/>
</dbReference>
<evidence type="ECO:0000256" key="6">
    <source>
        <dbReference type="ARBA" id="ARBA00022679"/>
    </source>
</evidence>
<evidence type="ECO:0000256" key="5">
    <source>
        <dbReference type="ARBA" id="ARBA00022576"/>
    </source>
</evidence>
<dbReference type="InterPro" id="IPR036282">
    <property type="entry name" value="Glutathione-S-Trfase_C_sf"/>
</dbReference>
<dbReference type="Proteomes" id="UP000283530">
    <property type="component" value="Unassembled WGS sequence"/>
</dbReference>
<dbReference type="GO" id="GO:0030170">
    <property type="term" value="F:pyridoxal phosphate binding"/>
    <property type="evidence" value="ECO:0007669"/>
    <property type="project" value="InterPro"/>
</dbReference>
<gene>
    <name evidence="9" type="ORF">CKAN_01060500</name>
</gene>
<dbReference type="Gene3D" id="3.90.1150.10">
    <property type="entry name" value="Aspartate Aminotransferase, domain 1"/>
    <property type="match status" value="2"/>
</dbReference>
<dbReference type="EC" id="2.6.1.44" evidence="4"/>
<dbReference type="AlphaFoldDB" id="A0A3S3N6U4"/>
<dbReference type="InterPro" id="IPR015421">
    <property type="entry name" value="PyrdxlP-dep_Trfase_major"/>
</dbReference>
<evidence type="ECO:0000256" key="2">
    <source>
        <dbReference type="ARBA" id="ARBA00001933"/>
    </source>
</evidence>
<evidence type="ECO:0000313" key="9">
    <source>
        <dbReference type="EMBL" id="RWR81901.1"/>
    </source>
</evidence>
<comment type="cofactor">
    <cofactor evidence="2">
        <name>pyridoxal 5'-phosphate</name>
        <dbReference type="ChEBI" id="CHEBI:597326"/>
    </cofactor>
</comment>
<dbReference type="GO" id="GO:0008453">
    <property type="term" value="F:alanine-glyoxylate transaminase activity"/>
    <property type="evidence" value="ECO:0007669"/>
    <property type="project" value="UniProtKB-EC"/>
</dbReference>
<protein>
    <recommendedName>
        <fullName evidence="4">alanine--glyoxylate transaminase</fullName>
        <ecNumber evidence="4">2.6.1.44</ecNumber>
    </recommendedName>
</protein>
<dbReference type="CDD" id="cd03185">
    <property type="entry name" value="GST_C_Tau"/>
    <property type="match status" value="1"/>
</dbReference>
<keyword evidence="7" id="KW-0663">Pyridoxal phosphate</keyword>
<dbReference type="GO" id="GO:0009570">
    <property type="term" value="C:chloroplast stroma"/>
    <property type="evidence" value="ECO:0007669"/>
    <property type="project" value="TreeGrafter"/>
</dbReference>
<evidence type="ECO:0000256" key="3">
    <source>
        <dbReference type="ARBA" id="ARBA00008954"/>
    </source>
</evidence>
<evidence type="ECO:0000313" key="10">
    <source>
        <dbReference type="Proteomes" id="UP000283530"/>
    </source>
</evidence>
<dbReference type="InterPro" id="IPR050103">
    <property type="entry name" value="Class-III_PLP-dep_AT"/>
</dbReference>
<dbReference type="InterPro" id="IPR005814">
    <property type="entry name" value="Aminotrans_3"/>
</dbReference>
<keyword evidence="6 9" id="KW-0808">Transferase</keyword>
<dbReference type="PANTHER" id="PTHR11986:SF79">
    <property type="entry name" value="ACETYLORNITHINE AMINOTRANSFERASE, MITOCHONDRIAL"/>
    <property type="match status" value="1"/>
</dbReference>
<comment type="catalytic activity">
    <reaction evidence="1">
        <text>glyoxylate + L-alanine = glycine + pyruvate</text>
        <dbReference type="Rhea" id="RHEA:24248"/>
        <dbReference type="ChEBI" id="CHEBI:15361"/>
        <dbReference type="ChEBI" id="CHEBI:36655"/>
        <dbReference type="ChEBI" id="CHEBI:57305"/>
        <dbReference type="ChEBI" id="CHEBI:57972"/>
        <dbReference type="EC" id="2.6.1.44"/>
    </reaction>
</comment>
<dbReference type="SUPFAM" id="SSF53383">
    <property type="entry name" value="PLP-dependent transferases"/>
    <property type="match status" value="2"/>
</dbReference>
<comment type="caution">
    <text evidence="9">The sequence shown here is derived from an EMBL/GenBank/DDBJ whole genome shotgun (WGS) entry which is preliminary data.</text>
</comment>
<keyword evidence="10" id="KW-1185">Reference proteome</keyword>
<name>A0A3S3N6U4_9MAGN</name>
<accession>A0A3S3N6U4</accession>
<keyword evidence="5 9" id="KW-0032">Aminotransferase</keyword>
<dbReference type="FunFam" id="3.40.640.10:FF:000004">
    <property type="entry name" value="Acetylornithine aminotransferase"/>
    <property type="match status" value="1"/>
</dbReference>
<evidence type="ECO:0000256" key="1">
    <source>
        <dbReference type="ARBA" id="ARBA00001781"/>
    </source>
</evidence>
<proteinExistence type="inferred from homology"/>
<dbReference type="Gene3D" id="1.20.1050.10">
    <property type="match status" value="1"/>
</dbReference>
<comment type="similarity">
    <text evidence="3">Belongs to the class-III pyridoxal-phosphate-dependent aminotransferase family.</text>
</comment>
<dbReference type="EMBL" id="QPKB01000004">
    <property type="protein sequence ID" value="RWR81901.1"/>
    <property type="molecule type" value="Genomic_DNA"/>
</dbReference>
<dbReference type="OrthoDB" id="5419315at2759"/>
<dbReference type="GO" id="GO:0006749">
    <property type="term" value="P:glutathione metabolic process"/>
    <property type="evidence" value="ECO:0007669"/>
    <property type="project" value="InterPro"/>
</dbReference>
<reference evidence="9 10" key="1">
    <citation type="journal article" date="2019" name="Nat. Plants">
        <title>Stout camphor tree genome fills gaps in understanding of flowering plant genome evolution.</title>
        <authorList>
            <person name="Chaw S.M."/>
            <person name="Liu Y.C."/>
            <person name="Wu Y.W."/>
            <person name="Wang H.Y."/>
            <person name="Lin C.I."/>
            <person name="Wu C.S."/>
            <person name="Ke H.M."/>
            <person name="Chang L.Y."/>
            <person name="Hsu C.Y."/>
            <person name="Yang H.T."/>
            <person name="Sudianto E."/>
            <person name="Hsu M.H."/>
            <person name="Wu K.P."/>
            <person name="Wang L.N."/>
            <person name="Leebens-Mack J.H."/>
            <person name="Tsai I.J."/>
        </authorList>
    </citation>
    <scope>NUCLEOTIDE SEQUENCE [LARGE SCALE GENOMIC DNA]</scope>
    <source>
        <strain evidence="10">cv. Chaw 1501</strain>
        <tissue evidence="9">Young leaves</tissue>
    </source>
</reference>
<dbReference type="InterPro" id="IPR015424">
    <property type="entry name" value="PyrdxlP-dep_Trfase"/>
</dbReference>
<dbReference type="PANTHER" id="PTHR11986">
    <property type="entry name" value="AMINOTRANSFERASE CLASS III"/>
    <property type="match status" value="1"/>
</dbReference>
<sequence>MISLDAFRGSSISPYPSVNLPRSFKLSQQRFTVRLEGPNRNSACLGLEREAAGSAGKSKKSGLGERSKEVMELEGKVVVQTYARAPLVLVRGKGCKVYDAEGQEYLDMGAGIAVNSLGHGDPDFVKAVGELGPSSLIHVSNVFDPTQIRKSKGEAQDAAKKDSIDCLKLLEGELENKPFYGGKSLGYVDVVLVPFTCWFYMYETDDNFSIENECPKLIALLKRCMENESVSKVLLDPHKVYDFVGDLKNKYGVEFDRVFFSNSGTEANQAAIKFARKFQRFSCPDVKCPATEIIAFTSSFHGRTMGSLALTAKEHYRSPLERDMPGVIFSEYGNIGMAKNAIQPGKTAAVFVEPVRGEGGMYSARKEFLQALRSACDDTGALLFFNEVQCGMGRSGYLWAHEAYGVFPDIMTLAKPLAGGLPIGVVLTTERVAAAISFGDHGSTFAGGPLICHAALAVLDKIRKPEFLASVSKKGQYLKELLVHKLGGNRHVKEVRGLGLLVGIELDVSASALVDACRNSGILIHTIGLNVVMLTPPLVISEQELEQATDILLECMPALDGNTSN</sequence>
<dbReference type="GO" id="GO:0042802">
    <property type="term" value="F:identical protein binding"/>
    <property type="evidence" value="ECO:0007669"/>
    <property type="project" value="TreeGrafter"/>
</dbReference>
<evidence type="ECO:0000256" key="4">
    <source>
        <dbReference type="ARBA" id="ARBA00013049"/>
    </source>
</evidence>
<feature type="domain" description="GST C-terminal" evidence="8">
    <location>
        <begin position="107"/>
        <end position="243"/>
    </location>
</feature>
<dbReference type="CDD" id="cd00610">
    <property type="entry name" value="OAT_like"/>
    <property type="match status" value="1"/>
</dbReference>
<dbReference type="InterPro" id="IPR010987">
    <property type="entry name" value="Glutathione-S-Trfase_C-like"/>
</dbReference>
<dbReference type="GO" id="GO:0004364">
    <property type="term" value="F:glutathione transferase activity"/>
    <property type="evidence" value="ECO:0007669"/>
    <property type="project" value="InterPro"/>
</dbReference>
<evidence type="ECO:0000259" key="8">
    <source>
        <dbReference type="PROSITE" id="PS50405"/>
    </source>
</evidence>
<evidence type="ECO:0000256" key="7">
    <source>
        <dbReference type="ARBA" id="ARBA00022898"/>
    </source>
</evidence>
<dbReference type="InterPro" id="IPR015422">
    <property type="entry name" value="PyrdxlP-dep_Trfase_small"/>
</dbReference>
<dbReference type="SUPFAM" id="SSF47616">
    <property type="entry name" value="GST C-terminal domain-like"/>
    <property type="match status" value="1"/>
</dbReference>